<keyword evidence="12" id="KW-1185">Reference proteome</keyword>
<evidence type="ECO:0000256" key="4">
    <source>
        <dbReference type="ARBA" id="ARBA00022741"/>
    </source>
</evidence>
<keyword evidence="1 9" id="KW-0723">Serine/threonine-protein kinase</keyword>
<evidence type="ECO:0000313" key="12">
    <source>
        <dbReference type="Proteomes" id="UP000789739"/>
    </source>
</evidence>
<evidence type="ECO:0000256" key="9">
    <source>
        <dbReference type="RuleBase" id="RU000304"/>
    </source>
</evidence>
<dbReference type="PROSITE" id="PS50011">
    <property type="entry name" value="PROTEIN_KINASE_DOM"/>
    <property type="match status" value="1"/>
</dbReference>
<keyword evidence="2" id="KW-0597">Phosphoprotein</keyword>
<dbReference type="OrthoDB" id="10252354at2759"/>
<dbReference type="Pfam" id="PF00069">
    <property type="entry name" value="Pkinase"/>
    <property type="match status" value="1"/>
</dbReference>
<accession>A0A9N9BDS6</accession>
<dbReference type="PROSITE" id="PS00107">
    <property type="entry name" value="PROTEIN_KINASE_ATP"/>
    <property type="match status" value="1"/>
</dbReference>
<keyword evidence="5" id="KW-0418">Kinase</keyword>
<evidence type="ECO:0000256" key="5">
    <source>
        <dbReference type="ARBA" id="ARBA00022777"/>
    </source>
</evidence>
<dbReference type="GO" id="GO:0005524">
    <property type="term" value="F:ATP binding"/>
    <property type="evidence" value="ECO:0007669"/>
    <property type="project" value="UniProtKB-UniRule"/>
</dbReference>
<dbReference type="AlphaFoldDB" id="A0A9N9BDS6"/>
<dbReference type="InterPro" id="IPR017441">
    <property type="entry name" value="Protein_kinase_ATP_BS"/>
</dbReference>
<comment type="similarity">
    <text evidence="7">Belongs to the protein kinase superfamily. STE Ser/Thr protein kinase family. MAP kinase kinase subfamily.</text>
</comment>
<feature type="binding site" evidence="8">
    <location>
        <position position="87"/>
    </location>
    <ligand>
        <name>ATP</name>
        <dbReference type="ChEBI" id="CHEBI:30616"/>
    </ligand>
</feature>
<keyword evidence="3" id="KW-0808">Transferase</keyword>
<dbReference type="GO" id="GO:0004674">
    <property type="term" value="F:protein serine/threonine kinase activity"/>
    <property type="evidence" value="ECO:0007669"/>
    <property type="project" value="UniProtKB-KW"/>
</dbReference>
<protein>
    <submittedName>
        <fullName evidence="11">4793_t:CDS:1</fullName>
    </submittedName>
</protein>
<evidence type="ECO:0000313" key="11">
    <source>
        <dbReference type="EMBL" id="CAG8560320.1"/>
    </source>
</evidence>
<keyword evidence="4 8" id="KW-0547">Nucleotide-binding</keyword>
<dbReference type="InterPro" id="IPR011009">
    <property type="entry name" value="Kinase-like_dom_sf"/>
</dbReference>
<dbReference type="SUPFAM" id="SSF56112">
    <property type="entry name" value="Protein kinase-like (PK-like)"/>
    <property type="match status" value="1"/>
</dbReference>
<dbReference type="FunFam" id="1.10.510.10:FF:000921">
    <property type="entry name" value="Serine/threonine-protein kinase STE7"/>
    <property type="match status" value="1"/>
</dbReference>
<keyword evidence="6 8" id="KW-0067">ATP-binding</keyword>
<dbReference type="EMBL" id="CAJVPI010000659">
    <property type="protein sequence ID" value="CAG8560320.1"/>
    <property type="molecule type" value="Genomic_DNA"/>
</dbReference>
<name>A0A9N9BDS6_9GLOM</name>
<gene>
    <name evidence="11" type="ORF">PBRASI_LOCUS5557</name>
</gene>
<dbReference type="Proteomes" id="UP000789739">
    <property type="component" value="Unassembled WGS sequence"/>
</dbReference>
<organism evidence="11 12">
    <name type="scientific">Paraglomus brasilianum</name>
    <dbReference type="NCBI Taxonomy" id="144538"/>
    <lineage>
        <taxon>Eukaryota</taxon>
        <taxon>Fungi</taxon>
        <taxon>Fungi incertae sedis</taxon>
        <taxon>Mucoromycota</taxon>
        <taxon>Glomeromycotina</taxon>
        <taxon>Glomeromycetes</taxon>
        <taxon>Paraglomerales</taxon>
        <taxon>Paraglomeraceae</taxon>
        <taxon>Paraglomus</taxon>
    </lineage>
</organism>
<proteinExistence type="inferred from homology"/>
<dbReference type="PROSITE" id="PS00108">
    <property type="entry name" value="PROTEIN_KINASE_ST"/>
    <property type="match status" value="1"/>
</dbReference>
<dbReference type="SMART" id="SM00220">
    <property type="entry name" value="S_TKc"/>
    <property type="match status" value="1"/>
</dbReference>
<dbReference type="FunFam" id="3.30.200.20:FF:000040">
    <property type="entry name" value="Dual specificity mitogen-activated protein kinase kinase"/>
    <property type="match status" value="1"/>
</dbReference>
<dbReference type="InterPro" id="IPR000719">
    <property type="entry name" value="Prot_kinase_dom"/>
</dbReference>
<dbReference type="GO" id="GO:0071507">
    <property type="term" value="P:pheromone response MAPK cascade"/>
    <property type="evidence" value="ECO:0007669"/>
    <property type="project" value="UniProtKB-ARBA"/>
</dbReference>
<comment type="caution">
    <text evidence="11">The sequence shown here is derived from an EMBL/GenBank/DDBJ whole genome shotgun (WGS) entry which is preliminary data.</text>
</comment>
<dbReference type="GO" id="GO:0004708">
    <property type="term" value="F:MAP kinase kinase activity"/>
    <property type="evidence" value="ECO:0007669"/>
    <property type="project" value="UniProtKB-ARBA"/>
</dbReference>
<dbReference type="Gene3D" id="1.10.510.10">
    <property type="entry name" value="Transferase(Phosphotransferase) domain 1"/>
    <property type="match status" value="1"/>
</dbReference>
<evidence type="ECO:0000256" key="8">
    <source>
        <dbReference type="PROSITE-ProRule" id="PRU10141"/>
    </source>
</evidence>
<reference evidence="11" key="1">
    <citation type="submission" date="2021-06" db="EMBL/GenBank/DDBJ databases">
        <authorList>
            <person name="Kallberg Y."/>
            <person name="Tangrot J."/>
            <person name="Rosling A."/>
        </authorList>
    </citation>
    <scope>NUCLEOTIDE SEQUENCE</scope>
    <source>
        <strain evidence="11">BR232B</strain>
    </source>
</reference>
<feature type="domain" description="Protein kinase" evidence="10">
    <location>
        <begin position="58"/>
        <end position="315"/>
    </location>
</feature>
<evidence type="ECO:0000256" key="6">
    <source>
        <dbReference type="ARBA" id="ARBA00022840"/>
    </source>
</evidence>
<evidence type="ECO:0000256" key="3">
    <source>
        <dbReference type="ARBA" id="ARBA00022679"/>
    </source>
</evidence>
<evidence type="ECO:0000256" key="2">
    <source>
        <dbReference type="ARBA" id="ARBA00022553"/>
    </source>
</evidence>
<dbReference type="PANTHER" id="PTHR47448">
    <property type="entry name" value="DUAL SPECIFICITY MITOGEN-ACTIVATED PROTEIN KINASE KINASE DSOR1-LIKE PROTEIN"/>
    <property type="match status" value="1"/>
</dbReference>
<dbReference type="Gene3D" id="3.30.200.20">
    <property type="entry name" value="Phosphorylase Kinase, domain 1"/>
    <property type="match status" value="1"/>
</dbReference>
<dbReference type="PANTHER" id="PTHR47448:SF1">
    <property type="entry name" value="SERINE_THREONINE-PROTEIN KINASE STE7 HOMOLOG"/>
    <property type="match status" value="1"/>
</dbReference>
<dbReference type="InterPro" id="IPR008271">
    <property type="entry name" value="Ser/Thr_kinase_AS"/>
</dbReference>
<evidence type="ECO:0000256" key="1">
    <source>
        <dbReference type="ARBA" id="ARBA00022527"/>
    </source>
</evidence>
<evidence type="ECO:0000256" key="7">
    <source>
        <dbReference type="ARBA" id="ARBA00038035"/>
    </source>
</evidence>
<sequence>MSVFQPRSLRRKRNAGHLTLNASPVVPRTDDVDTTLAKGLTDLELGKEFRLDLRSEDLILLRELGAGNGGTVSQVKHVTTQTIMAKKIIHMEAKPQIRKQILRELTILHDCNSKYIVSFYGAFLTEEDRDIAICMEYMDVGSLEAIYKKTGPIPPPILGKITLAVLEGLNYLYGSHKIIHRDIKPSNILVNSKGQIKICDFGVSGQVINSIADTFVGTSHYMSPERIQGATYTVRSDVWSFGITLIELAIGRFPFPPDGSKLTVLELLQHIVNEAPPTLPPGEFSDDFDDLTKQCLSKDVNQRPTLQELLKHPYVVAAQKSNVDVEAWTRSVRRMSATTN</sequence>
<evidence type="ECO:0000259" key="10">
    <source>
        <dbReference type="PROSITE" id="PS50011"/>
    </source>
</evidence>
<dbReference type="InterPro" id="IPR050915">
    <property type="entry name" value="MAP_kinase_kinase"/>
</dbReference>